<dbReference type="EMBL" id="CP003304">
    <property type="protein sequence ID" value="AFB21289.1"/>
    <property type="molecule type" value="Genomic_DNA"/>
</dbReference>
<reference evidence="2" key="1">
    <citation type="submission" date="2012-02" db="EMBL/GenBank/DDBJ databases">
        <title>Complete genome sequence of Rickettsia parkeri strain Portsmouth.</title>
        <authorList>
            <person name="Johnson S.L."/>
            <person name="Munk A.C."/>
            <person name="Han S."/>
            <person name="Bruce D.C."/>
            <person name="Dasch G.A."/>
        </authorList>
    </citation>
    <scope>NUCLEOTIDE SEQUENCE [LARGE SCALE GENOMIC DNA]</scope>
    <source>
        <strain evidence="2">CA410</strain>
    </source>
</reference>
<sequence length="35" mass="3944">MQVSTTLIADNESKLTAEKFEKIFQNVESALQNES</sequence>
<evidence type="ECO:0000313" key="2">
    <source>
        <dbReference type="Proteomes" id="UP000007878"/>
    </source>
</evidence>
<name>A0ABM5MTW7_RICCA</name>
<accession>A0ABM5MTW7</accession>
<evidence type="ECO:0000313" key="1">
    <source>
        <dbReference type="EMBL" id="AFB21289.1"/>
    </source>
</evidence>
<keyword evidence="2" id="KW-1185">Reference proteome</keyword>
<dbReference type="Proteomes" id="UP000007878">
    <property type="component" value="Chromosome"/>
</dbReference>
<organism evidence="1 2">
    <name type="scientific">Rickettsia canadensis str. CA410</name>
    <dbReference type="NCBI Taxonomy" id="1105107"/>
    <lineage>
        <taxon>Bacteria</taxon>
        <taxon>Pseudomonadati</taxon>
        <taxon>Pseudomonadota</taxon>
        <taxon>Alphaproteobacteria</taxon>
        <taxon>Rickettsiales</taxon>
        <taxon>Rickettsiaceae</taxon>
        <taxon>Rickettsieae</taxon>
        <taxon>Rickettsia</taxon>
        <taxon>belli group</taxon>
    </lineage>
</organism>
<gene>
    <name evidence="1" type="ORF">RCA_03650</name>
</gene>
<protein>
    <submittedName>
        <fullName evidence="1">Uncharacterized protein</fullName>
    </submittedName>
</protein>
<proteinExistence type="predicted"/>